<comment type="caution">
    <text evidence="2">The sequence shown here is derived from an EMBL/GenBank/DDBJ whole genome shotgun (WGS) entry which is preliminary data.</text>
</comment>
<accession>A0A229P5Z3</accession>
<proteinExistence type="predicted"/>
<gene>
    <name evidence="2" type="ORF">CGZ75_12235</name>
</gene>
<protein>
    <submittedName>
        <fullName evidence="2">Uncharacterized protein</fullName>
    </submittedName>
</protein>
<reference evidence="2 3" key="1">
    <citation type="submission" date="2017-07" db="EMBL/GenBank/DDBJ databases">
        <title>Paenibacillus herberti R33 genome sequencing and assembly.</title>
        <authorList>
            <person name="Su W."/>
        </authorList>
    </citation>
    <scope>NUCLEOTIDE SEQUENCE [LARGE SCALE GENOMIC DNA]</scope>
    <source>
        <strain evidence="2 3">R33</strain>
    </source>
</reference>
<keyword evidence="3" id="KW-1185">Reference proteome</keyword>
<dbReference type="EMBL" id="NMUQ01000001">
    <property type="protein sequence ID" value="OXM17335.1"/>
    <property type="molecule type" value="Genomic_DNA"/>
</dbReference>
<evidence type="ECO:0000313" key="2">
    <source>
        <dbReference type="EMBL" id="OXM17335.1"/>
    </source>
</evidence>
<dbReference type="AlphaFoldDB" id="A0A229P5Z3"/>
<sequence>MVKGRWEIHGGYAILKDSTGREVGLLKMFEPQSQEILRGDMKKCHKKRCKPSTMPLRKRGAL</sequence>
<feature type="region of interest" description="Disordered" evidence="1">
    <location>
        <begin position="41"/>
        <end position="62"/>
    </location>
</feature>
<feature type="compositionally biased region" description="Basic residues" evidence="1">
    <location>
        <begin position="43"/>
        <end position="62"/>
    </location>
</feature>
<organism evidence="2 3">
    <name type="scientific">Paenibacillus herberti</name>
    <dbReference type="NCBI Taxonomy" id="1619309"/>
    <lineage>
        <taxon>Bacteria</taxon>
        <taxon>Bacillati</taxon>
        <taxon>Bacillota</taxon>
        <taxon>Bacilli</taxon>
        <taxon>Bacillales</taxon>
        <taxon>Paenibacillaceae</taxon>
        <taxon>Paenibacillus</taxon>
    </lineage>
</organism>
<evidence type="ECO:0000256" key="1">
    <source>
        <dbReference type="SAM" id="MobiDB-lite"/>
    </source>
</evidence>
<name>A0A229P5Z3_9BACL</name>
<dbReference type="Proteomes" id="UP000215145">
    <property type="component" value="Unassembled WGS sequence"/>
</dbReference>
<evidence type="ECO:0000313" key="3">
    <source>
        <dbReference type="Proteomes" id="UP000215145"/>
    </source>
</evidence>